<organism evidence="1 2">
    <name type="scientific">Mycolicibacterium fallax</name>
    <name type="common">Mycobacterium fallax</name>
    <dbReference type="NCBI Taxonomy" id="1793"/>
    <lineage>
        <taxon>Bacteria</taxon>
        <taxon>Bacillati</taxon>
        <taxon>Actinomycetota</taxon>
        <taxon>Actinomycetes</taxon>
        <taxon>Mycobacteriales</taxon>
        <taxon>Mycobacteriaceae</taxon>
        <taxon>Mycolicibacterium</taxon>
    </lineage>
</organism>
<comment type="caution">
    <text evidence="1">The sequence shown here is derived from an EMBL/GenBank/DDBJ whole genome shotgun (WGS) entry which is preliminary data.</text>
</comment>
<name>A0A1X1RGN5_MYCFA</name>
<evidence type="ECO:0000313" key="2">
    <source>
        <dbReference type="Proteomes" id="UP000193484"/>
    </source>
</evidence>
<keyword evidence="2" id="KW-1185">Reference proteome</keyword>
<gene>
    <name evidence="1" type="ORF">AWC04_06545</name>
</gene>
<proteinExistence type="predicted"/>
<sequence length="227" mass="22688">MLSSVAIIPSTPVLVPELVGAAAGEFEPLRAAVLAAAATLPPRWLAVGVGETAVYRPERRGTFAGYGADVTAALGPGDPAAVTELPLCALITGWVRARVAPGGRAEVRCWPAGTPDADARAAGAALRAELDDDPEPVGVLIVADGLSTLTPSAPGGHLPESVADQGRLDAALAAGDAAALAGLPEAVVGRAGFAVLAGLVGPGPHPAREYYRGAPLGVGYFVGTWRP</sequence>
<dbReference type="STRING" id="1793.AWC04_06545"/>
<protein>
    <submittedName>
        <fullName evidence="1">Uncharacterized protein</fullName>
    </submittedName>
</protein>
<dbReference type="AlphaFoldDB" id="A0A1X1RGN5"/>
<dbReference type="EMBL" id="LQOJ01000024">
    <property type="protein sequence ID" value="ORV05513.1"/>
    <property type="molecule type" value="Genomic_DNA"/>
</dbReference>
<dbReference type="RefSeq" id="WP_085094338.1">
    <property type="nucleotide sequence ID" value="NZ_AP022603.1"/>
</dbReference>
<reference evidence="1 2" key="1">
    <citation type="submission" date="2016-01" db="EMBL/GenBank/DDBJ databases">
        <title>The new phylogeny of the genus Mycobacterium.</title>
        <authorList>
            <person name="Tarcisio F."/>
            <person name="Conor M."/>
            <person name="Antonella G."/>
            <person name="Elisabetta G."/>
            <person name="Giulia F.S."/>
            <person name="Sara T."/>
            <person name="Anna F."/>
            <person name="Clotilde B."/>
            <person name="Roberto B."/>
            <person name="Veronica D.S."/>
            <person name="Fabio R."/>
            <person name="Monica P."/>
            <person name="Olivier J."/>
            <person name="Enrico T."/>
            <person name="Nicola S."/>
        </authorList>
    </citation>
    <scope>NUCLEOTIDE SEQUENCE [LARGE SCALE GENOMIC DNA]</scope>
    <source>
        <strain evidence="1 2">DSM 44179</strain>
    </source>
</reference>
<dbReference type="OrthoDB" id="4543339at2"/>
<dbReference type="Gene3D" id="3.40.830.10">
    <property type="entry name" value="LigB-like"/>
    <property type="match status" value="1"/>
</dbReference>
<accession>A0A1X1RGN5</accession>
<dbReference type="Proteomes" id="UP000193484">
    <property type="component" value="Unassembled WGS sequence"/>
</dbReference>
<evidence type="ECO:0000313" key="1">
    <source>
        <dbReference type="EMBL" id="ORV05513.1"/>
    </source>
</evidence>